<dbReference type="InterPro" id="IPR035986">
    <property type="entry name" value="PKD_dom_sf"/>
</dbReference>
<name>A0A5S5C9R0_9FLAO</name>
<organism evidence="2 3">
    <name type="scientific">Aquimarina intermedia</name>
    <dbReference type="NCBI Taxonomy" id="350814"/>
    <lineage>
        <taxon>Bacteria</taxon>
        <taxon>Pseudomonadati</taxon>
        <taxon>Bacteroidota</taxon>
        <taxon>Flavobacteriia</taxon>
        <taxon>Flavobacteriales</taxon>
        <taxon>Flavobacteriaceae</taxon>
        <taxon>Aquimarina</taxon>
    </lineage>
</organism>
<dbReference type="AlphaFoldDB" id="A0A5S5C9R0"/>
<dbReference type="SMART" id="SM00089">
    <property type="entry name" value="PKD"/>
    <property type="match status" value="2"/>
</dbReference>
<reference evidence="2 3" key="1">
    <citation type="submission" date="2019-07" db="EMBL/GenBank/DDBJ databases">
        <title>Genomic Encyclopedia of Archaeal and Bacterial Type Strains, Phase II (KMG-II): from individual species to whole genera.</title>
        <authorList>
            <person name="Goeker M."/>
        </authorList>
    </citation>
    <scope>NUCLEOTIDE SEQUENCE [LARGE SCALE GENOMIC DNA]</scope>
    <source>
        <strain evidence="2 3">DSM 17527</strain>
    </source>
</reference>
<dbReference type="InterPro" id="IPR013783">
    <property type="entry name" value="Ig-like_fold"/>
</dbReference>
<keyword evidence="3" id="KW-1185">Reference proteome</keyword>
<feature type="domain" description="PKD/Chitinase" evidence="1">
    <location>
        <begin position="522"/>
        <end position="606"/>
    </location>
</feature>
<dbReference type="RefSeq" id="WP_148781739.1">
    <property type="nucleotide sequence ID" value="NZ_VNHU01000002.1"/>
</dbReference>
<dbReference type="SUPFAM" id="SSF49299">
    <property type="entry name" value="PKD domain"/>
    <property type="match status" value="1"/>
</dbReference>
<evidence type="ECO:0000313" key="2">
    <source>
        <dbReference type="EMBL" id="TYP76141.1"/>
    </source>
</evidence>
<dbReference type="Gene3D" id="2.60.40.10">
    <property type="entry name" value="Immunoglobulins"/>
    <property type="match status" value="3"/>
</dbReference>
<protein>
    <submittedName>
        <fullName evidence="2">PKD domain-containing protein</fullName>
    </submittedName>
</protein>
<dbReference type="OrthoDB" id="9814627at2"/>
<evidence type="ECO:0000313" key="3">
    <source>
        <dbReference type="Proteomes" id="UP000324376"/>
    </source>
</evidence>
<proteinExistence type="predicted"/>
<dbReference type="EMBL" id="VNHU01000002">
    <property type="protein sequence ID" value="TYP76141.1"/>
    <property type="molecule type" value="Genomic_DNA"/>
</dbReference>
<dbReference type="Pfam" id="PF18911">
    <property type="entry name" value="PKD_4"/>
    <property type="match status" value="1"/>
</dbReference>
<dbReference type="CDD" id="cd00146">
    <property type="entry name" value="PKD"/>
    <property type="match status" value="1"/>
</dbReference>
<gene>
    <name evidence="2" type="ORF">BD809_102358</name>
</gene>
<sequence>MIKVHENKLEKTIEYPYSLNDALSNNMLAIGFRAQQHEFRYHIFSGCVPDVTIRTYDFQQETIFHRSEFFHKTKEEQANYHNGREIKSTTIYDYKPLLDYPSEIKSIDSLGGTKFQHLVYPTDENNTILINANILAKPGLIENYTDQNKNLSIDASEKTFSHRTKYKVLNNGIVMPEIIKSAKGTDLLENRLIYHKYDSLGNPLEFSKANSPHSIFIWGYKNTLPIAKIDNASYDTMPLSVLNRIDSIKNISNTENSKTTEETLRNLLQELREDPYFSSSQVVSSTYDPHIGVTSMTDSNGTIHYYEYDDFNRLRYVLDEYRQVLKKINYNYQGETTSTFNLSIHVNSPEGITPGKGISFSAVTSSTVTSSNLVYTWYVNDLQESCGTNATFNKTFQTEGTYTVKVSIYDKEANKSVTKKQLVDVKYPPLTQPTLAVNSNNVLNGSSVPFTLSGVVGGSGDFRYDWYRNGTKQTDQGTYNYTNTTQGTHAVFVKIIDKITGKFVQSNTVVVYSYAPLTAPIVTVFKRHIVKGATVSFTTSGISGGSGSRSYEWYINNVKQSASGTTFSYKFSTTGTYTVRFKVIDLKITSHSVLDNGTAKVYVYNPMYVSASPVSGNINETVRSITFMLSTTGGSGTIAPVQWTIRQISPTSNVTTSNSTGTSFTFSTNTNGEYEITATIRDDKTGQSVLKAMPVIVNIPQGGDDPATPW</sequence>
<dbReference type="InterPro" id="IPR000601">
    <property type="entry name" value="PKD_dom"/>
</dbReference>
<evidence type="ECO:0000259" key="1">
    <source>
        <dbReference type="SMART" id="SM00089"/>
    </source>
</evidence>
<feature type="domain" description="PKD/Chitinase" evidence="1">
    <location>
        <begin position="341"/>
        <end position="428"/>
    </location>
</feature>
<dbReference type="InterPro" id="IPR022409">
    <property type="entry name" value="PKD/Chitinase_dom"/>
</dbReference>
<dbReference type="Proteomes" id="UP000324376">
    <property type="component" value="Unassembled WGS sequence"/>
</dbReference>
<accession>A0A5S5C9R0</accession>
<comment type="caution">
    <text evidence="2">The sequence shown here is derived from an EMBL/GenBank/DDBJ whole genome shotgun (WGS) entry which is preliminary data.</text>
</comment>